<dbReference type="NCBIfam" id="TIGR01627">
    <property type="entry name" value="A_thal_3515"/>
    <property type="match status" value="1"/>
</dbReference>
<keyword evidence="4" id="KW-0472">Membrane</keyword>
<dbReference type="AlphaFoldDB" id="A0A835V6H0"/>
<accession>A0A835V6H0</accession>
<protein>
    <recommendedName>
        <fullName evidence="7">Polysaccharide biosynthesis domain-containing protein</fullName>
    </recommendedName>
</protein>
<organism evidence="5 6">
    <name type="scientific">Vanilla planifolia</name>
    <name type="common">Vanilla</name>
    <dbReference type="NCBI Taxonomy" id="51239"/>
    <lineage>
        <taxon>Eukaryota</taxon>
        <taxon>Viridiplantae</taxon>
        <taxon>Streptophyta</taxon>
        <taxon>Embryophyta</taxon>
        <taxon>Tracheophyta</taxon>
        <taxon>Spermatophyta</taxon>
        <taxon>Magnoliopsida</taxon>
        <taxon>Liliopsida</taxon>
        <taxon>Asparagales</taxon>
        <taxon>Orchidaceae</taxon>
        <taxon>Vanilloideae</taxon>
        <taxon>Vanilleae</taxon>
        <taxon>Vanilla</taxon>
    </lineage>
</organism>
<dbReference type="GO" id="GO:0045492">
    <property type="term" value="P:xylan biosynthetic process"/>
    <property type="evidence" value="ECO:0007669"/>
    <property type="project" value="InterPro"/>
</dbReference>
<evidence type="ECO:0000313" key="5">
    <source>
        <dbReference type="EMBL" id="KAG0489249.1"/>
    </source>
</evidence>
<keyword evidence="2" id="KW-0812">Transmembrane</keyword>
<dbReference type="EMBL" id="JADCNL010000003">
    <property type="protein sequence ID" value="KAG0489249.1"/>
    <property type="molecule type" value="Genomic_DNA"/>
</dbReference>
<dbReference type="PANTHER" id="PTHR31444">
    <property type="entry name" value="OS11G0490100 PROTEIN"/>
    <property type="match status" value="1"/>
</dbReference>
<evidence type="ECO:0000256" key="4">
    <source>
        <dbReference type="ARBA" id="ARBA00023136"/>
    </source>
</evidence>
<keyword evidence="3" id="KW-1133">Transmembrane helix</keyword>
<keyword evidence="6" id="KW-1185">Reference proteome</keyword>
<evidence type="ECO:0008006" key="7">
    <source>
        <dbReference type="Google" id="ProtNLM"/>
    </source>
</evidence>
<evidence type="ECO:0000313" key="6">
    <source>
        <dbReference type="Proteomes" id="UP000636800"/>
    </source>
</evidence>
<evidence type="ECO:0000256" key="3">
    <source>
        <dbReference type="ARBA" id="ARBA00022989"/>
    </source>
</evidence>
<dbReference type="Proteomes" id="UP000636800">
    <property type="component" value="Chromosome 3"/>
</dbReference>
<name>A0A835V6H0_VANPL</name>
<dbReference type="GO" id="GO:0000139">
    <property type="term" value="C:Golgi membrane"/>
    <property type="evidence" value="ECO:0007669"/>
    <property type="project" value="UniProtKB-SubCell"/>
</dbReference>
<evidence type="ECO:0000256" key="1">
    <source>
        <dbReference type="ARBA" id="ARBA00004194"/>
    </source>
</evidence>
<sequence>MTSKKKLLFFLFVLSSTIYVFKLTVTTRAPSYRLPRGRACIFRSSNFLPHESGHHATRSDENPLTPKELRLVSRVIRSKPNGNLLFFGINPQLLALAEADGVRTAIFLEDDPERIRRFRPQRHRGTTVHRVSYREEAHRAYELLRHGREDAGCRRRVLGRDASSRCRLRLNDLPREVYDKSWDVVVVDGPRGDRPEAPGRMAAIYTAAAMAWTRNETDVLVHDVDRTIEKWFSWEFLCHENLVSAKGKLWHFRLRGGSQSHSFCTAKTFQIL</sequence>
<comment type="caution">
    <text evidence="5">The sequence shown here is derived from an EMBL/GenBank/DDBJ whole genome shotgun (WGS) entry which is preliminary data.</text>
</comment>
<comment type="subcellular location">
    <subcellularLocation>
        <location evidence="1">Golgi apparatus membrane</location>
        <topology evidence="1">Single-pass membrane protein</topology>
    </subcellularLocation>
</comment>
<proteinExistence type="predicted"/>
<evidence type="ECO:0000256" key="2">
    <source>
        <dbReference type="ARBA" id="ARBA00022692"/>
    </source>
</evidence>
<dbReference type="Pfam" id="PF21729">
    <property type="entry name" value="IRX15_IRX15L_GXM"/>
    <property type="match status" value="1"/>
</dbReference>
<gene>
    <name evidence="5" type="ORF">HPP92_008060</name>
</gene>
<dbReference type="InterPro" id="IPR006514">
    <property type="entry name" value="IRX15/GXM/AGM"/>
</dbReference>
<reference evidence="5 6" key="1">
    <citation type="journal article" date="2020" name="Nat. Food">
        <title>A phased Vanilla planifolia genome enables genetic improvement of flavour and production.</title>
        <authorList>
            <person name="Hasing T."/>
            <person name="Tang H."/>
            <person name="Brym M."/>
            <person name="Khazi F."/>
            <person name="Huang T."/>
            <person name="Chambers A.H."/>
        </authorList>
    </citation>
    <scope>NUCLEOTIDE SEQUENCE [LARGE SCALE GENOMIC DNA]</scope>
    <source>
        <tissue evidence="5">Leaf</tissue>
    </source>
</reference>